<accession>V2W775</accession>
<evidence type="ECO:0000256" key="6">
    <source>
        <dbReference type="ARBA" id="ARBA00022519"/>
    </source>
</evidence>
<dbReference type="GO" id="GO:0015627">
    <property type="term" value="C:type II protein secretion system complex"/>
    <property type="evidence" value="ECO:0007669"/>
    <property type="project" value="InterPro"/>
</dbReference>
<dbReference type="EMBL" id="AYEV01000013">
    <property type="protein sequence ID" value="ESK55849.1"/>
    <property type="molecule type" value="Genomic_DNA"/>
</dbReference>
<keyword evidence="6" id="KW-0997">Cell inner membrane</keyword>
<keyword evidence="4" id="KW-0813">Transport</keyword>
<evidence type="ECO:0000256" key="5">
    <source>
        <dbReference type="ARBA" id="ARBA00022475"/>
    </source>
</evidence>
<keyword evidence="8" id="KW-0653">Protein transport</keyword>
<keyword evidence="11" id="KW-1133">Transmembrane helix</keyword>
<organism evidence="12 13">
    <name type="scientific">Acinetobacter tjernbergiae DSM 14971 = CIP 107465</name>
    <dbReference type="NCBI Taxonomy" id="1120928"/>
    <lineage>
        <taxon>Bacteria</taxon>
        <taxon>Pseudomonadati</taxon>
        <taxon>Pseudomonadota</taxon>
        <taxon>Gammaproteobacteria</taxon>
        <taxon>Moraxellales</taxon>
        <taxon>Moraxellaceae</taxon>
        <taxon>Acinetobacter</taxon>
    </lineage>
</organism>
<evidence type="ECO:0000313" key="13">
    <source>
        <dbReference type="Proteomes" id="UP000017404"/>
    </source>
</evidence>
<comment type="caution">
    <text evidence="12">The sequence shown here is derived from an EMBL/GenBank/DDBJ whole genome shotgun (WGS) entry which is preliminary data.</text>
</comment>
<comment type="subcellular location">
    <subcellularLocation>
        <location evidence="1">Cell inner membrane</location>
    </subcellularLocation>
</comment>
<evidence type="ECO:0000256" key="3">
    <source>
        <dbReference type="ARBA" id="ARBA00021563"/>
    </source>
</evidence>
<dbReference type="STRING" id="202955.GCA_000759995_00796"/>
<keyword evidence="13" id="KW-1185">Reference proteome</keyword>
<dbReference type="Proteomes" id="UP000017404">
    <property type="component" value="Unassembled WGS sequence"/>
</dbReference>
<evidence type="ECO:0000256" key="8">
    <source>
        <dbReference type="ARBA" id="ARBA00022927"/>
    </source>
</evidence>
<keyword evidence="5" id="KW-1003">Cell membrane</keyword>
<evidence type="ECO:0000256" key="11">
    <source>
        <dbReference type="SAM" id="Phobius"/>
    </source>
</evidence>
<evidence type="ECO:0000313" key="12">
    <source>
        <dbReference type="EMBL" id="ESK55849.1"/>
    </source>
</evidence>
<dbReference type="AlphaFoldDB" id="V2W775"/>
<protein>
    <recommendedName>
        <fullName evidence="3">Type II secretion system protein N</fullName>
    </recommendedName>
    <alternativeName>
        <fullName evidence="10">General secretion pathway protein N</fullName>
    </alternativeName>
</protein>
<dbReference type="InterPro" id="IPR022792">
    <property type="entry name" value="T2SS_protein-GspN"/>
</dbReference>
<dbReference type="GO" id="GO:0015628">
    <property type="term" value="P:protein secretion by the type II secretion system"/>
    <property type="evidence" value="ECO:0007669"/>
    <property type="project" value="InterPro"/>
</dbReference>
<evidence type="ECO:0000256" key="1">
    <source>
        <dbReference type="ARBA" id="ARBA00004533"/>
    </source>
</evidence>
<evidence type="ECO:0000256" key="10">
    <source>
        <dbReference type="ARBA" id="ARBA00030772"/>
    </source>
</evidence>
<evidence type="ECO:0000256" key="2">
    <source>
        <dbReference type="ARBA" id="ARBA00007208"/>
    </source>
</evidence>
<reference evidence="12 13" key="1">
    <citation type="submission" date="2013-10" db="EMBL/GenBank/DDBJ databases">
        <title>The Genome Sequence of Acinetobacter tjernbergiae CIP107465.</title>
        <authorList>
            <consortium name="The Broad Institute Genomics Platform"/>
            <consortium name="The Broad Institute Genome Sequencing Center for Infectious Disease"/>
            <person name="Cerqueira G."/>
            <person name="Feldgarden M."/>
            <person name="Courvalin P."/>
            <person name="Grillot-Courvalin C."/>
            <person name="Clermont D."/>
            <person name="Rocha E."/>
            <person name="Yoon E.-J."/>
            <person name="Nemec A."/>
            <person name="Young S.K."/>
            <person name="Zeng Q."/>
            <person name="Gargeya S."/>
            <person name="Fitzgerald M."/>
            <person name="Abouelleil A."/>
            <person name="Alvarado L."/>
            <person name="Berlin A.M."/>
            <person name="Chapman S.B."/>
            <person name="Gainer-Dewar J."/>
            <person name="Goldberg J."/>
            <person name="Gnerre S."/>
            <person name="Griggs A."/>
            <person name="Gujja S."/>
            <person name="Hansen M."/>
            <person name="Howarth C."/>
            <person name="Imamovic A."/>
            <person name="Ireland A."/>
            <person name="Larimer J."/>
            <person name="McCowan C."/>
            <person name="Murphy C."/>
            <person name="Pearson M."/>
            <person name="Poon T.W."/>
            <person name="Priest M."/>
            <person name="Roberts A."/>
            <person name="Saif S."/>
            <person name="Shea T."/>
            <person name="Sykes S."/>
            <person name="Wortman J."/>
            <person name="Nusbaum C."/>
            <person name="Birren B."/>
        </authorList>
    </citation>
    <scope>NUCLEOTIDE SEQUENCE [LARGE SCALE GENOMIC DNA]</scope>
    <source>
        <strain evidence="12 13">CIP 107465</strain>
    </source>
</reference>
<sequence>MLNQKPSLKSLVFLYERIGDVEKVCIMSLRGECLEKDDILHVGKGGMKKKTKQWKWWVFAIFAFLIFIILQIPATWLIAKFSKDNQILHNVSGNIWQGQADWQKGQLRGSVHWKTRPLDLLLLRLGANLEIHSGNTQFSGVMGYGLGQKILIKDLQGEISPETLKYFANWQWPENAIQLKNVQFNYQKEKGFTAAEGQLHWGGGELNYTFGQRQDRMNMPSLIAEMKDENGQLQIDVRDQRSQKMANLSLDANLMLDVQLTQRMLLNVPSYQGKAGLDTYVISSRQPLLQGGF</sequence>
<dbReference type="Pfam" id="PF01203">
    <property type="entry name" value="T2SSN"/>
    <property type="match status" value="1"/>
</dbReference>
<feature type="transmembrane region" description="Helical" evidence="11">
    <location>
        <begin position="56"/>
        <end position="79"/>
    </location>
</feature>
<keyword evidence="9 11" id="KW-0472">Membrane</keyword>
<evidence type="ECO:0000256" key="9">
    <source>
        <dbReference type="ARBA" id="ARBA00023136"/>
    </source>
</evidence>
<dbReference type="PATRIC" id="fig|1120928.5.peg.1530"/>
<dbReference type="GO" id="GO:0005886">
    <property type="term" value="C:plasma membrane"/>
    <property type="evidence" value="ECO:0007669"/>
    <property type="project" value="UniProtKB-SubCell"/>
</dbReference>
<evidence type="ECO:0000256" key="4">
    <source>
        <dbReference type="ARBA" id="ARBA00022448"/>
    </source>
</evidence>
<keyword evidence="7 11" id="KW-0812">Transmembrane</keyword>
<evidence type="ECO:0000256" key="7">
    <source>
        <dbReference type="ARBA" id="ARBA00022692"/>
    </source>
</evidence>
<proteinExistence type="inferred from homology"/>
<name>V2W775_9GAMM</name>
<gene>
    <name evidence="12" type="ORF">F990_01503</name>
</gene>
<comment type="similarity">
    <text evidence="2">Belongs to the GSP N family.</text>
</comment>
<dbReference type="eggNOG" id="ENOG502ZC38">
    <property type="taxonomic scope" value="Bacteria"/>
</dbReference>